<dbReference type="InterPro" id="IPR002347">
    <property type="entry name" value="SDR_fam"/>
</dbReference>
<evidence type="ECO:0000313" key="5">
    <source>
        <dbReference type="EMBL" id="KAH6659310.1"/>
    </source>
</evidence>
<dbReference type="PANTHER" id="PTHR43008">
    <property type="entry name" value="BENZIL REDUCTASE"/>
    <property type="match status" value="1"/>
</dbReference>
<sequence>MSPAPPKILRAAAGCSLRSTARAPVVRLACATGSIAARPVTCRPMHTSQTPRSKSKSDNPDASERATVAHAPAPPILRHENFGRKQFADFDLAGKVFLVTGGAQGLGLTLAEALVEAGGKVYCLDRVERPTSDEWQRALERVVPEWGGSLNYVQQDVSDTPSLDQTITRIAEENQRLDGVVAAAAIQQLSEAVNYSEKDVSRMLSVNYTGVLMTATAAARQMFRYRCRGSIVFVGSMSGFVANKGLLSCVYNSSKAAVIQLSRNLAMEWSPIKEDGTGGIRVNCICPGHILTPMVLKNFEEVPGLKEKWERENMMGRLAETAEFKGAVLYLASSASSFMTGNSIVIDGGHTAW</sequence>
<dbReference type="SUPFAM" id="SSF51735">
    <property type="entry name" value="NAD(P)-binding Rossmann-fold domains"/>
    <property type="match status" value="1"/>
</dbReference>
<dbReference type="Pfam" id="PF13561">
    <property type="entry name" value="adh_short_C2"/>
    <property type="match status" value="1"/>
</dbReference>
<dbReference type="EMBL" id="JAGPXC010000001">
    <property type="protein sequence ID" value="KAH6659310.1"/>
    <property type="molecule type" value="Genomic_DNA"/>
</dbReference>
<protein>
    <submittedName>
        <fullName evidence="5">Uncharacterized protein</fullName>
    </submittedName>
</protein>
<evidence type="ECO:0000313" key="6">
    <source>
        <dbReference type="Proteomes" id="UP000758603"/>
    </source>
</evidence>
<dbReference type="PROSITE" id="PS00061">
    <property type="entry name" value="ADH_SHORT"/>
    <property type="match status" value="1"/>
</dbReference>
<accession>A0A9P8UW81</accession>
<dbReference type="Proteomes" id="UP000758603">
    <property type="component" value="Unassembled WGS sequence"/>
</dbReference>
<feature type="compositionally biased region" description="Basic and acidic residues" evidence="4">
    <location>
        <begin position="55"/>
        <end position="64"/>
    </location>
</feature>
<dbReference type="PRINTS" id="PR00081">
    <property type="entry name" value="GDHRDH"/>
</dbReference>
<evidence type="ECO:0000256" key="1">
    <source>
        <dbReference type="ARBA" id="ARBA00006484"/>
    </source>
</evidence>
<dbReference type="RefSeq" id="XP_045963441.1">
    <property type="nucleotide sequence ID" value="XM_046101240.1"/>
</dbReference>
<keyword evidence="2" id="KW-0521">NADP</keyword>
<dbReference type="GO" id="GO:0016616">
    <property type="term" value="F:oxidoreductase activity, acting on the CH-OH group of donors, NAD or NADP as acceptor"/>
    <property type="evidence" value="ECO:0007669"/>
    <property type="project" value="UniProtKB-ARBA"/>
</dbReference>
<comment type="similarity">
    <text evidence="1">Belongs to the short-chain dehydrogenases/reductases (SDR) family.</text>
</comment>
<name>A0A9P8UW81_9PEZI</name>
<comment type="caution">
    <text evidence="5">The sequence shown here is derived from an EMBL/GenBank/DDBJ whole genome shotgun (WGS) entry which is preliminary data.</text>
</comment>
<dbReference type="OrthoDB" id="1669814at2759"/>
<proteinExistence type="inferred from homology"/>
<dbReference type="InterPro" id="IPR020904">
    <property type="entry name" value="Sc_DH/Rdtase_CS"/>
</dbReference>
<dbReference type="GO" id="GO:0050664">
    <property type="term" value="F:oxidoreductase activity, acting on NAD(P)H, oxygen as acceptor"/>
    <property type="evidence" value="ECO:0007669"/>
    <property type="project" value="TreeGrafter"/>
</dbReference>
<evidence type="ECO:0000256" key="3">
    <source>
        <dbReference type="ARBA" id="ARBA00023002"/>
    </source>
</evidence>
<feature type="region of interest" description="Disordered" evidence="4">
    <location>
        <begin position="41"/>
        <end position="75"/>
    </location>
</feature>
<keyword evidence="3" id="KW-0560">Oxidoreductase</keyword>
<evidence type="ECO:0000256" key="4">
    <source>
        <dbReference type="SAM" id="MobiDB-lite"/>
    </source>
</evidence>
<dbReference type="FunFam" id="3.40.50.720:FF:000245">
    <property type="entry name" value="Short chain dehydrogenase, putative"/>
    <property type="match status" value="1"/>
</dbReference>
<gene>
    <name evidence="5" type="ORF">BKA67DRAFT_544097</name>
</gene>
<dbReference type="GeneID" id="70130132"/>
<dbReference type="PANTHER" id="PTHR43008:SF10">
    <property type="entry name" value="CHAIN DEHYDROGENASE_OXIDOREDUCTASE, PUTATIVE (AFU_ORTHOLOGUE AFUA_2G15740)-RELATED"/>
    <property type="match status" value="1"/>
</dbReference>
<keyword evidence="6" id="KW-1185">Reference proteome</keyword>
<organism evidence="5 6">
    <name type="scientific">Truncatella angustata</name>
    <dbReference type="NCBI Taxonomy" id="152316"/>
    <lineage>
        <taxon>Eukaryota</taxon>
        <taxon>Fungi</taxon>
        <taxon>Dikarya</taxon>
        <taxon>Ascomycota</taxon>
        <taxon>Pezizomycotina</taxon>
        <taxon>Sordariomycetes</taxon>
        <taxon>Xylariomycetidae</taxon>
        <taxon>Amphisphaeriales</taxon>
        <taxon>Sporocadaceae</taxon>
        <taxon>Truncatella</taxon>
    </lineage>
</organism>
<dbReference type="AlphaFoldDB" id="A0A9P8UW81"/>
<reference evidence="5" key="1">
    <citation type="journal article" date="2021" name="Nat. Commun.">
        <title>Genetic determinants of endophytism in the Arabidopsis root mycobiome.</title>
        <authorList>
            <person name="Mesny F."/>
            <person name="Miyauchi S."/>
            <person name="Thiergart T."/>
            <person name="Pickel B."/>
            <person name="Atanasova L."/>
            <person name="Karlsson M."/>
            <person name="Huettel B."/>
            <person name="Barry K.W."/>
            <person name="Haridas S."/>
            <person name="Chen C."/>
            <person name="Bauer D."/>
            <person name="Andreopoulos W."/>
            <person name="Pangilinan J."/>
            <person name="LaButti K."/>
            <person name="Riley R."/>
            <person name="Lipzen A."/>
            <person name="Clum A."/>
            <person name="Drula E."/>
            <person name="Henrissat B."/>
            <person name="Kohler A."/>
            <person name="Grigoriev I.V."/>
            <person name="Martin F.M."/>
            <person name="Hacquard S."/>
        </authorList>
    </citation>
    <scope>NUCLEOTIDE SEQUENCE</scope>
    <source>
        <strain evidence="5">MPI-SDFR-AT-0073</strain>
    </source>
</reference>
<evidence type="ECO:0000256" key="2">
    <source>
        <dbReference type="ARBA" id="ARBA00022857"/>
    </source>
</evidence>
<dbReference type="InterPro" id="IPR036291">
    <property type="entry name" value="NAD(P)-bd_dom_sf"/>
</dbReference>
<dbReference type="Gene3D" id="3.40.50.720">
    <property type="entry name" value="NAD(P)-binding Rossmann-like Domain"/>
    <property type="match status" value="1"/>
</dbReference>